<accession>A0A516SF87</accession>
<dbReference type="Proteomes" id="UP000317550">
    <property type="component" value="Chromosome"/>
</dbReference>
<proteinExistence type="predicted"/>
<keyword evidence="3" id="KW-1185">Reference proteome</keyword>
<feature type="region of interest" description="Disordered" evidence="1">
    <location>
        <begin position="265"/>
        <end position="307"/>
    </location>
</feature>
<dbReference type="AlphaFoldDB" id="A0A516SF87"/>
<evidence type="ECO:0000313" key="2">
    <source>
        <dbReference type="EMBL" id="QDQ26827.1"/>
    </source>
</evidence>
<evidence type="ECO:0008006" key="4">
    <source>
        <dbReference type="Google" id="ProtNLM"/>
    </source>
</evidence>
<sequence>MQPLPTRPPSVFSQPSGIVNHRPDWPDILRRLQANDATLTALSLSNMALDDGRIDELVRALETNSALCSLDLSHNRIGPEGARALSVMLTRNTGLVSLNLSHNPIGDTVIFVCLTEALKQNRQLLDIVVGDTPTHLSHPVVSLMLHNNRSLLRAPDGPAESTDGPTRITACVGSADGLRPITLPPAFQRDLNHLSASLSEQCRQLVGQGIFPASFTHGSDSPLPQPFLLFLPNSSAPQRIQARSSMASTPTTLVPALSDFLASVPDQAARRAQTPSPVQATAASSPPANKAGPNKEEAGHDPSEKTT</sequence>
<dbReference type="PANTHER" id="PTHR24114:SF2">
    <property type="entry name" value="F-BOX DOMAIN-CONTAINING PROTEIN-RELATED"/>
    <property type="match status" value="1"/>
</dbReference>
<gene>
    <name evidence="2" type="ORF">FNU76_10870</name>
</gene>
<dbReference type="InterPro" id="IPR032675">
    <property type="entry name" value="LRR_dom_sf"/>
</dbReference>
<dbReference type="PANTHER" id="PTHR24114">
    <property type="entry name" value="LEUCINE RICH REPEAT FAMILY PROTEIN"/>
    <property type="match status" value="1"/>
</dbReference>
<dbReference type="SMART" id="SM00368">
    <property type="entry name" value="LRR_RI"/>
    <property type="match status" value="2"/>
</dbReference>
<feature type="compositionally biased region" description="Basic and acidic residues" evidence="1">
    <location>
        <begin position="293"/>
        <end position="307"/>
    </location>
</feature>
<dbReference type="EMBL" id="CP041730">
    <property type="protein sequence ID" value="QDQ26827.1"/>
    <property type="molecule type" value="Genomic_DNA"/>
</dbReference>
<organism evidence="2 3">
    <name type="scientific">Chitinimonas arctica</name>
    <dbReference type="NCBI Taxonomy" id="2594795"/>
    <lineage>
        <taxon>Bacteria</taxon>
        <taxon>Pseudomonadati</taxon>
        <taxon>Pseudomonadota</taxon>
        <taxon>Betaproteobacteria</taxon>
        <taxon>Neisseriales</taxon>
        <taxon>Chitinibacteraceae</taxon>
        <taxon>Chitinimonas</taxon>
    </lineage>
</organism>
<dbReference type="InterPro" id="IPR052394">
    <property type="entry name" value="LRR-containing"/>
</dbReference>
<dbReference type="KEGG" id="cari:FNU76_10870"/>
<evidence type="ECO:0000256" key="1">
    <source>
        <dbReference type="SAM" id="MobiDB-lite"/>
    </source>
</evidence>
<dbReference type="Pfam" id="PF13516">
    <property type="entry name" value="LRR_6"/>
    <property type="match status" value="2"/>
</dbReference>
<protein>
    <recommendedName>
        <fullName evidence="4">Leucine-rich repeat domain-containing protein</fullName>
    </recommendedName>
</protein>
<dbReference type="InterPro" id="IPR001611">
    <property type="entry name" value="Leu-rich_rpt"/>
</dbReference>
<dbReference type="RefSeq" id="WP_144278221.1">
    <property type="nucleotide sequence ID" value="NZ_CP041730.1"/>
</dbReference>
<evidence type="ECO:0000313" key="3">
    <source>
        <dbReference type="Proteomes" id="UP000317550"/>
    </source>
</evidence>
<dbReference type="Gene3D" id="3.80.10.10">
    <property type="entry name" value="Ribonuclease Inhibitor"/>
    <property type="match status" value="1"/>
</dbReference>
<reference evidence="3" key="1">
    <citation type="submission" date="2019-07" db="EMBL/GenBank/DDBJ databases">
        <title>Chitinimonas sp. nov., isolated from Ny-Alesund, arctica soil.</title>
        <authorList>
            <person name="Xu Q."/>
            <person name="Peng F."/>
        </authorList>
    </citation>
    <scope>NUCLEOTIDE SEQUENCE [LARGE SCALE GENOMIC DNA]</scope>
    <source>
        <strain evidence="3">R3-44</strain>
    </source>
</reference>
<feature type="compositionally biased region" description="Polar residues" evidence="1">
    <location>
        <begin position="273"/>
        <end position="287"/>
    </location>
</feature>
<dbReference type="SUPFAM" id="SSF52047">
    <property type="entry name" value="RNI-like"/>
    <property type="match status" value="1"/>
</dbReference>
<dbReference type="OrthoDB" id="636045at2"/>
<name>A0A516SF87_9NEIS</name>